<dbReference type="PANTHER" id="PTHR42852">
    <property type="entry name" value="THIOL:DISULFIDE INTERCHANGE PROTEIN DSBE"/>
    <property type="match status" value="1"/>
</dbReference>
<dbReference type="CDD" id="cd02966">
    <property type="entry name" value="TlpA_like_family"/>
    <property type="match status" value="1"/>
</dbReference>
<accession>A0ABT9YE20</accession>
<keyword evidence="1" id="KW-1015">Disulfide bond</keyword>
<dbReference type="InterPro" id="IPR050553">
    <property type="entry name" value="Thioredoxin_ResA/DsbE_sf"/>
</dbReference>
<evidence type="ECO:0000256" key="1">
    <source>
        <dbReference type="ARBA" id="ARBA00023157"/>
    </source>
</evidence>
<keyword evidence="4" id="KW-1185">Reference proteome</keyword>
<protein>
    <submittedName>
        <fullName evidence="3">Peroxiredoxin</fullName>
    </submittedName>
</protein>
<evidence type="ECO:0000313" key="3">
    <source>
        <dbReference type="EMBL" id="MDQ0205976.1"/>
    </source>
</evidence>
<feature type="domain" description="Thioredoxin" evidence="2">
    <location>
        <begin position="1"/>
        <end position="139"/>
    </location>
</feature>
<comment type="caution">
    <text evidence="3">The sequence shown here is derived from an EMBL/GenBank/DDBJ whole genome shotgun (WGS) entry which is preliminary data.</text>
</comment>
<evidence type="ECO:0000259" key="2">
    <source>
        <dbReference type="PROSITE" id="PS51352"/>
    </source>
</evidence>
<dbReference type="SUPFAM" id="SSF52833">
    <property type="entry name" value="Thioredoxin-like"/>
    <property type="match status" value="1"/>
</dbReference>
<dbReference type="EMBL" id="JAUSUA010000001">
    <property type="protein sequence ID" value="MDQ0205976.1"/>
    <property type="molecule type" value="Genomic_DNA"/>
</dbReference>
<dbReference type="RefSeq" id="WP_306980053.1">
    <property type="nucleotide sequence ID" value="NZ_JAUSUA010000001.1"/>
</dbReference>
<dbReference type="Pfam" id="PF00578">
    <property type="entry name" value="AhpC-TSA"/>
    <property type="match status" value="1"/>
</dbReference>
<dbReference type="PROSITE" id="PS51352">
    <property type="entry name" value="THIOREDOXIN_2"/>
    <property type="match status" value="1"/>
</dbReference>
<reference evidence="3 4" key="1">
    <citation type="submission" date="2023-07" db="EMBL/GenBank/DDBJ databases">
        <title>Genomic Encyclopedia of Type Strains, Phase IV (KMG-IV): sequencing the most valuable type-strain genomes for metagenomic binning, comparative biology and taxonomic classification.</title>
        <authorList>
            <person name="Goeker M."/>
        </authorList>
    </citation>
    <scope>NUCLEOTIDE SEQUENCE [LARGE SCALE GENOMIC DNA]</scope>
    <source>
        <strain evidence="3 4">DSM 19154</strain>
    </source>
</reference>
<sequence>MKQAPSFTLSSVQTKESWSLDQCMGQAVMLTFWTSWCPDSRVDLSLKQRLFQAMDQSKLQMIMVNVTARERIEDVESFVNEQGYTFPVLLDEGRTVYDLYDCKGVPTTVLLNSHHEVVSVFGEQASFQEVTEGLVPLLT</sequence>
<dbReference type="InterPro" id="IPR013766">
    <property type="entry name" value="Thioredoxin_domain"/>
</dbReference>
<dbReference type="Proteomes" id="UP001225034">
    <property type="component" value="Unassembled WGS sequence"/>
</dbReference>
<gene>
    <name evidence="3" type="ORF">J2S05_000750</name>
</gene>
<evidence type="ECO:0000313" key="4">
    <source>
        <dbReference type="Proteomes" id="UP001225034"/>
    </source>
</evidence>
<organism evidence="3 4">
    <name type="scientific">Alkalicoccobacillus murimartini</name>
    <dbReference type="NCBI Taxonomy" id="171685"/>
    <lineage>
        <taxon>Bacteria</taxon>
        <taxon>Bacillati</taxon>
        <taxon>Bacillota</taxon>
        <taxon>Bacilli</taxon>
        <taxon>Bacillales</taxon>
        <taxon>Bacillaceae</taxon>
        <taxon>Alkalicoccobacillus</taxon>
    </lineage>
</organism>
<dbReference type="InterPro" id="IPR000866">
    <property type="entry name" value="AhpC/TSA"/>
</dbReference>
<proteinExistence type="predicted"/>
<name>A0ABT9YE20_9BACI</name>
<dbReference type="InterPro" id="IPR036249">
    <property type="entry name" value="Thioredoxin-like_sf"/>
</dbReference>
<dbReference type="PANTHER" id="PTHR42852:SF17">
    <property type="entry name" value="THIOREDOXIN-LIKE PROTEIN HI_1115"/>
    <property type="match status" value="1"/>
</dbReference>
<dbReference type="Gene3D" id="3.40.30.10">
    <property type="entry name" value="Glutaredoxin"/>
    <property type="match status" value="1"/>
</dbReference>